<dbReference type="KEGG" id="phr:C6569_10650"/>
<dbReference type="EMBL" id="CP027668">
    <property type="protein sequence ID" value="AVO45486.1"/>
    <property type="molecule type" value="Genomic_DNA"/>
</dbReference>
<feature type="transmembrane region" description="Helical" evidence="1">
    <location>
        <begin position="6"/>
        <end position="24"/>
    </location>
</feature>
<evidence type="ECO:0000256" key="1">
    <source>
        <dbReference type="SAM" id="Phobius"/>
    </source>
</evidence>
<accession>A0A2S0NBP0</accession>
<evidence type="ECO:0000313" key="3">
    <source>
        <dbReference type="Proteomes" id="UP000237889"/>
    </source>
</evidence>
<keyword evidence="1" id="KW-0812">Transmembrane</keyword>
<name>A0A2S0NBP0_9HYPH</name>
<dbReference type="RefSeq" id="WP_106748827.1">
    <property type="nucleotide sequence ID" value="NZ_CP027668.1"/>
</dbReference>
<organism evidence="2 3">
    <name type="scientific">Phreatobacter cathodiphilus</name>
    <dbReference type="NCBI Taxonomy" id="1868589"/>
    <lineage>
        <taxon>Bacteria</taxon>
        <taxon>Pseudomonadati</taxon>
        <taxon>Pseudomonadota</taxon>
        <taxon>Alphaproteobacteria</taxon>
        <taxon>Hyphomicrobiales</taxon>
        <taxon>Phreatobacteraceae</taxon>
        <taxon>Phreatobacter</taxon>
    </lineage>
</organism>
<dbReference type="AlphaFoldDB" id="A0A2S0NBP0"/>
<gene>
    <name evidence="2" type="ORF">C6569_10650</name>
</gene>
<reference evidence="2 3" key="1">
    <citation type="submission" date="2018-03" db="EMBL/GenBank/DDBJ databases">
        <title>Genome sequencing of Phreatobacter sp.</title>
        <authorList>
            <person name="Kim S.-J."/>
            <person name="Heo J."/>
            <person name="Kwon S.-W."/>
        </authorList>
    </citation>
    <scope>NUCLEOTIDE SEQUENCE [LARGE SCALE GENOMIC DNA]</scope>
    <source>
        <strain evidence="2 3">S-12</strain>
    </source>
</reference>
<dbReference type="Proteomes" id="UP000237889">
    <property type="component" value="Chromosome"/>
</dbReference>
<keyword evidence="1" id="KW-0472">Membrane</keyword>
<proteinExistence type="predicted"/>
<keyword evidence="3" id="KW-1185">Reference proteome</keyword>
<evidence type="ECO:0000313" key="2">
    <source>
        <dbReference type="EMBL" id="AVO45486.1"/>
    </source>
</evidence>
<protein>
    <submittedName>
        <fullName evidence="2">Uncharacterized protein</fullName>
    </submittedName>
</protein>
<keyword evidence="1" id="KW-1133">Transmembrane helix</keyword>
<sequence>MRNMAYLGAFAVILLSLPASWWFAGRLRNDARTRQSEAHRAKVDRLAATAGFGSPPGAGPG</sequence>